<dbReference type="OrthoDB" id="1424600at2"/>
<evidence type="ECO:0000313" key="1">
    <source>
        <dbReference type="EMBL" id="AOW19324.1"/>
    </source>
</evidence>
<name>A0A1D8P414_9FLAO</name>
<dbReference type="Proteomes" id="UP000176050">
    <property type="component" value="Chromosome"/>
</dbReference>
<dbReference type="AlphaFoldDB" id="A0A1D8P414"/>
<dbReference type="RefSeq" id="WP_070235454.1">
    <property type="nucleotide sequence ID" value="NZ_CP017478.1"/>
</dbReference>
<protein>
    <submittedName>
        <fullName evidence="1">Uncharacterized protein</fullName>
    </submittedName>
</protein>
<dbReference type="STRING" id="1850246.LPB138_00900"/>
<keyword evidence="2" id="KW-1185">Reference proteome</keyword>
<accession>A0A1D8P414</accession>
<dbReference type="KEGG" id="lul:LPB138_00900"/>
<gene>
    <name evidence="1" type="ORF">LPB138_00900</name>
</gene>
<reference evidence="1 2" key="1">
    <citation type="submission" date="2016-10" db="EMBL/GenBank/DDBJ databases">
        <title>Lutibacter sp. LPB0138, isolated from marine gastropod.</title>
        <authorList>
            <person name="Kim E."/>
            <person name="Yi H."/>
        </authorList>
    </citation>
    <scope>NUCLEOTIDE SEQUENCE [LARGE SCALE GENOMIC DNA]</scope>
    <source>
        <strain evidence="1 2">LPB0138</strain>
    </source>
</reference>
<sequence length="291" mass="34598">MKNIILILIVSFYNTTFSQKLNILEVEGIWIAEDFYNSFEKNKSILKSKKAIYFNFPVGLRINHTEQKNEILNIGYSNLHDHSIHPEVSEYFIVNKDTIFEQGSYKINLNENDGLDYYLNPKPNSFEHEFERYISFKNNKIIIYHKNSNNEKTSVTNYIKITSKFDDNYQYPNPLYYYTRNRTLVGNYILKDSTNKVLSESLIIKPNGKIIGATLFINKIAHYSTDVYCGPPWIDEIVLFCNSHEVEEKECFRYIYKRIDEKTIFLYKDEPRYERDTLIKLGKESYQLIKH</sequence>
<organism evidence="1 2">
    <name type="scientific">Urechidicola croceus</name>
    <dbReference type="NCBI Taxonomy" id="1850246"/>
    <lineage>
        <taxon>Bacteria</taxon>
        <taxon>Pseudomonadati</taxon>
        <taxon>Bacteroidota</taxon>
        <taxon>Flavobacteriia</taxon>
        <taxon>Flavobacteriales</taxon>
        <taxon>Flavobacteriaceae</taxon>
        <taxon>Urechidicola</taxon>
    </lineage>
</organism>
<evidence type="ECO:0000313" key="2">
    <source>
        <dbReference type="Proteomes" id="UP000176050"/>
    </source>
</evidence>
<proteinExistence type="predicted"/>
<dbReference type="EMBL" id="CP017478">
    <property type="protein sequence ID" value="AOW19324.1"/>
    <property type="molecule type" value="Genomic_DNA"/>
</dbReference>